<dbReference type="InterPro" id="IPR040464">
    <property type="entry name" value="InsP(3)kin_ATP-grasp"/>
</dbReference>
<keyword evidence="8 12" id="KW-0418">Kinase</keyword>
<evidence type="ECO:0000256" key="8">
    <source>
        <dbReference type="ARBA" id="ARBA00022777"/>
    </source>
</evidence>
<evidence type="ECO:0000256" key="9">
    <source>
        <dbReference type="ARBA" id="ARBA00022840"/>
    </source>
</evidence>
<comment type="cofactor">
    <cofactor evidence="1">
        <name>Mg(2+)</name>
        <dbReference type="ChEBI" id="CHEBI:18420"/>
    </cofactor>
</comment>
<dbReference type="PANTHER" id="PTHR14217">
    <property type="entry name" value="INOSITOL-TETRAKISPHOSPHATE 1-KINASE"/>
    <property type="match status" value="1"/>
</dbReference>
<dbReference type="EMBL" id="GEVK01023561">
    <property type="protein sequence ID" value="JAU29271.1"/>
    <property type="molecule type" value="Transcribed_RNA"/>
</dbReference>
<comment type="subunit">
    <text evidence="3">Monomer.</text>
</comment>
<evidence type="ECO:0000256" key="7">
    <source>
        <dbReference type="ARBA" id="ARBA00022741"/>
    </source>
</evidence>
<evidence type="ECO:0000256" key="5">
    <source>
        <dbReference type="ARBA" id="ARBA00022679"/>
    </source>
</evidence>
<keyword evidence="10" id="KW-0460">Magnesium</keyword>
<gene>
    <name evidence="12" type="ORF">LC_TR8796_c0_g1_i1_g.30342</name>
    <name evidence="13" type="ORF">LE_TR7725_c0_g1_i1_g.26849</name>
</gene>
<evidence type="ECO:0000256" key="1">
    <source>
        <dbReference type="ARBA" id="ARBA00001946"/>
    </source>
</evidence>
<protein>
    <recommendedName>
        <fullName evidence="4">inositol-1,3,4-trisphosphate 5/6-kinase</fullName>
        <ecNumber evidence="4">2.7.1.159</ecNumber>
    </recommendedName>
</protein>
<proteinExistence type="inferred from homology"/>
<dbReference type="FunFam" id="3.30.470.20:FF:000047">
    <property type="entry name" value="Inositol-tetrakisphosphate 1-kinase 4"/>
    <property type="match status" value="1"/>
</dbReference>
<dbReference type="GO" id="GO:0000287">
    <property type="term" value="F:magnesium ion binding"/>
    <property type="evidence" value="ECO:0007669"/>
    <property type="project" value="InterPro"/>
</dbReference>
<feature type="domain" description="Inositol 1,3,4-trisphosphate 5/6-kinase ATP-grasp" evidence="11">
    <location>
        <begin position="311"/>
        <end position="479"/>
    </location>
</feature>
<keyword evidence="7" id="KW-0547">Nucleotide-binding</keyword>
<dbReference type="EC" id="2.7.1.159" evidence="4"/>
<evidence type="ECO:0000256" key="10">
    <source>
        <dbReference type="ARBA" id="ARBA00022842"/>
    </source>
</evidence>
<dbReference type="GO" id="GO:0052726">
    <property type="term" value="F:inositol-1,3,4-trisphosphate 5-kinase activity"/>
    <property type="evidence" value="ECO:0007669"/>
    <property type="project" value="InterPro"/>
</dbReference>
<dbReference type="Pfam" id="PF05770">
    <property type="entry name" value="Ins134_P3_kin"/>
    <property type="match status" value="1"/>
</dbReference>
<keyword evidence="9" id="KW-0067">ATP-binding</keyword>
<evidence type="ECO:0000313" key="13">
    <source>
        <dbReference type="EMBL" id="JAU75016.1"/>
    </source>
</evidence>
<sequence length="498" mass="55786">MGRRTMKGVLLDESVLFGTESEDSLPRLRESVPSLLQLLRYSMIRTGISYGLDLPEHKVDILRKTAAEYSIDCLPLETSSLTSVTFGDSLKAWYSDGCILYVSSSRKEETLRELCPDQLVVVLVEKDRPLKAVEVDTSEDPNMLHIPSLEELPMTICCRNKKAMGDGAAIVAYIMKPSRVEDFAKRGALPMYPTSNGLIFLPLVFEFPLSSQLKHADIIFHKATDEIKSIQLNCSDSESSVAVTFSTGMEELRNYMEHQTACAVVDPLQHIYPVLDRLKMQHILLGLEDLKAAGRKIRGACFLKIDSYSEPDLAQNLSRAGLSLPCIVKPQVACGVADAHSMAIVFRVEDFKDLNTPVPAIIQEYVDHSSRIFKFYVLGEKIFHAVKKSIPSSSILRKSAEENGLRPILFDSLKSLPIGSSNQNLVDEIDLHLVTDAAKWLRKKLDLTIFGFDVVIQEGTRDHVIVDLNYLPSFKEVPDDVAIPSFWEAIRNRFDQHV</sequence>
<evidence type="ECO:0000256" key="6">
    <source>
        <dbReference type="ARBA" id="ARBA00022723"/>
    </source>
</evidence>
<name>A0A1J3ECX5_NOCCA</name>
<evidence type="ECO:0000256" key="2">
    <source>
        <dbReference type="ARBA" id="ARBA00009601"/>
    </source>
</evidence>
<dbReference type="InterPro" id="IPR008656">
    <property type="entry name" value="Inositol_tetrakis-P_1-kinase"/>
</dbReference>
<accession>A0A1J3ECX5</accession>
<dbReference type="GO" id="GO:0005524">
    <property type="term" value="F:ATP binding"/>
    <property type="evidence" value="ECO:0007669"/>
    <property type="project" value="UniProtKB-KW"/>
</dbReference>
<evidence type="ECO:0000256" key="4">
    <source>
        <dbReference type="ARBA" id="ARBA00012017"/>
    </source>
</evidence>
<dbReference type="GO" id="GO:0052725">
    <property type="term" value="F:inositol-1,3,4-trisphosphate 6-kinase activity"/>
    <property type="evidence" value="ECO:0007669"/>
    <property type="project" value="InterPro"/>
</dbReference>
<keyword evidence="5" id="KW-0808">Transferase</keyword>
<keyword evidence="6" id="KW-0479">Metal-binding</keyword>
<dbReference type="AlphaFoldDB" id="A0A1J3ECX5"/>
<evidence type="ECO:0000313" key="12">
    <source>
        <dbReference type="EMBL" id="JAU29271.1"/>
    </source>
</evidence>
<comment type="similarity">
    <text evidence="2">Belongs to the ITPK1 family.</text>
</comment>
<dbReference type="EMBL" id="GEVL01002325">
    <property type="protein sequence ID" value="JAU75016.1"/>
    <property type="molecule type" value="Transcribed_RNA"/>
</dbReference>
<dbReference type="PANTHER" id="PTHR14217:SF1">
    <property type="entry name" value="INOSITOL-TETRAKISPHOSPHATE 1-KINASE"/>
    <property type="match status" value="1"/>
</dbReference>
<evidence type="ECO:0000256" key="3">
    <source>
        <dbReference type="ARBA" id="ARBA00011245"/>
    </source>
</evidence>
<organism evidence="12">
    <name type="scientific">Noccaea caerulescens</name>
    <name type="common">Alpine penny-cress</name>
    <name type="synonym">Thlaspi caerulescens</name>
    <dbReference type="NCBI Taxonomy" id="107243"/>
    <lineage>
        <taxon>Eukaryota</taxon>
        <taxon>Viridiplantae</taxon>
        <taxon>Streptophyta</taxon>
        <taxon>Embryophyta</taxon>
        <taxon>Tracheophyta</taxon>
        <taxon>Spermatophyta</taxon>
        <taxon>Magnoliopsida</taxon>
        <taxon>eudicotyledons</taxon>
        <taxon>Gunneridae</taxon>
        <taxon>Pentapetalae</taxon>
        <taxon>rosids</taxon>
        <taxon>malvids</taxon>
        <taxon>Brassicales</taxon>
        <taxon>Brassicaceae</taxon>
        <taxon>Coluteocarpeae</taxon>
        <taxon>Noccaea</taxon>
    </lineage>
</organism>
<reference evidence="12" key="1">
    <citation type="submission" date="2016-07" db="EMBL/GenBank/DDBJ databases">
        <title>De novo transcriptome assembly of four accessions of the metal hyperaccumulator plant Noccaea caerulescens.</title>
        <authorList>
            <person name="Blande D."/>
            <person name="Halimaa P."/>
            <person name="Tervahauta A.I."/>
            <person name="Aarts M.G."/>
            <person name="Karenlampi S.O."/>
        </authorList>
    </citation>
    <scope>NUCLEOTIDE SEQUENCE</scope>
</reference>
<dbReference type="GO" id="GO:0005737">
    <property type="term" value="C:cytoplasm"/>
    <property type="evidence" value="ECO:0007669"/>
    <property type="project" value="TreeGrafter"/>
</dbReference>
<dbReference type="GO" id="GO:0047325">
    <property type="term" value="F:inositol-3,4,5,6-tetrakisphosphate 1-kinase activity"/>
    <property type="evidence" value="ECO:0007669"/>
    <property type="project" value="InterPro"/>
</dbReference>
<dbReference type="Gene3D" id="3.30.470.20">
    <property type="entry name" value="ATP-grasp fold, B domain"/>
    <property type="match status" value="1"/>
</dbReference>
<dbReference type="GO" id="GO:0032957">
    <property type="term" value="P:inositol trisphosphate metabolic process"/>
    <property type="evidence" value="ECO:0007669"/>
    <property type="project" value="InterPro"/>
</dbReference>
<evidence type="ECO:0000259" key="11">
    <source>
        <dbReference type="Pfam" id="PF05770"/>
    </source>
</evidence>
<dbReference type="PIRSF" id="PIRSF038163">
    <property type="entry name" value="ITPK_uncN"/>
    <property type="match status" value="1"/>
</dbReference>
<dbReference type="SUPFAM" id="SSF56059">
    <property type="entry name" value="Glutathione synthetase ATP-binding domain-like"/>
    <property type="match status" value="1"/>
</dbReference>